<dbReference type="CDD" id="cd00683">
    <property type="entry name" value="Trans_IPPS_HH"/>
    <property type="match status" value="1"/>
</dbReference>
<dbReference type="PROSITE" id="PS01045">
    <property type="entry name" value="SQUALEN_PHYTOEN_SYN_2"/>
    <property type="match status" value="1"/>
</dbReference>
<dbReference type="InterPro" id="IPR002060">
    <property type="entry name" value="Squ/phyt_synthse"/>
</dbReference>
<dbReference type="InterPro" id="IPR008949">
    <property type="entry name" value="Isoprenoid_synthase_dom_sf"/>
</dbReference>
<evidence type="ECO:0000313" key="3">
    <source>
        <dbReference type="EMBL" id="KAB3523603.1"/>
    </source>
</evidence>
<dbReference type="Pfam" id="PF00494">
    <property type="entry name" value="SQS_PSY"/>
    <property type="match status" value="1"/>
</dbReference>
<dbReference type="Gene3D" id="1.10.600.10">
    <property type="entry name" value="Farnesyl Diphosphate Synthase"/>
    <property type="match status" value="1"/>
</dbReference>
<dbReference type="InterPro" id="IPR033904">
    <property type="entry name" value="Trans_IPPS_HH"/>
</dbReference>
<keyword evidence="4" id="KW-1185">Reference proteome</keyword>
<proteinExistence type="predicted"/>
<dbReference type="SFLD" id="SFLDG01018">
    <property type="entry name" value="Squalene/Phytoene_Synthase_Lik"/>
    <property type="match status" value="1"/>
</dbReference>
<protein>
    <submittedName>
        <fullName evidence="3">Phytoene/squalene synthase family protein</fullName>
    </submittedName>
</protein>
<dbReference type="EMBL" id="WBZJ01000001">
    <property type="protein sequence ID" value="KAB3523603.1"/>
    <property type="molecule type" value="Genomic_DNA"/>
</dbReference>
<dbReference type="InterPro" id="IPR044843">
    <property type="entry name" value="Trans_IPPS_bact-type"/>
</dbReference>
<evidence type="ECO:0000313" key="4">
    <source>
        <dbReference type="Proteomes" id="UP000436181"/>
    </source>
</evidence>
<dbReference type="SFLD" id="SFLDS00005">
    <property type="entry name" value="Isoprenoid_Synthase_Type_I"/>
    <property type="match status" value="1"/>
</dbReference>
<dbReference type="InterPro" id="IPR019845">
    <property type="entry name" value="Squalene/phytoene_synthase_CS"/>
</dbReference>
<dbReference type="PANTHER" id="PTHR31480">
    <property type="entry name" value="BIFUNCTIONAL LYCOPENE CYCLASE/PHYTOENE SYNTHASE"/>
    <property type="match status" value="1"/>
</dbReference>
<evidence type="ECO:0000256" key="2">
    <source>
        <dbReference type="ARBA" id="ARBA00022679"/>
    </source>
</evidence>
<dbReference type="SUPFAM" id="SSF48576">
    <property type="entry name" value="Terpenoid synthases"/>
    <property type="match status" value="1"/>
</dbReference>
<sequence length="297" mass="32548">MASRSAAQVIAAYSTSFSLATHLLDAQTRQDIRNLYAVVRIADEIVDGAAATGASGQAQAQKAALLDAYEQRVLNAPAQHFHTDPVLHAYADTARRCHLEPEHMHAFFASMRMDIRTTEHSPESLQRYIYGSAEVIGLMCLAIFLRGQHRSTAELRQLRAGAQALGSAFQKINFLRDLGDDYAHLGRLYFPAATQSGEATAHSGHALTDAMKSHIVEEIRGEVRLASEAIDLLPLRPQMAVRAATDLFATLLEDINATPAATLPHTRVSVSTPRKAGIALRATATTLRRWRPHRRTP</sequence>
<accession>A0ABQ6VH05</accession>
<name>A0ABQ6VH05_9CORY</name>
<comment type="caution">
    <text evidence="3">The sequence shown here is derived from an EMBL/GenBank/DDBJ whole genome shotgun (WGS) entry which is preliminary data.</text>
</comment>
<dbReference type="SFLD" id="SFLDG01212">
    <property type="entry name" value="Phytoene_synthase_like"/>
    <property type="match status" value="1"/>
</dbReference>
<reference evidence="3 4" key="1">
    <citation type="submission" date="2019-10" db="EMBL/GenBank/DDBJ databases">
        <title>Corynebacterium sp novel species isolated from the respiratory tract of Marmot.</title>
        <authorList>
            <person name="Zhang G."/>
        </authorList>
    </citation>
    <scope>NUCLEOTIDE SEQUENCE [LARGE SCALE GENOMIC DNA]</scope>
    <source>
        <strain evidence="3 4">336</strain>
    </source>
</reference>
<dbReference type="Proteomes" id="UP000436181">
    <property type="component" value="Unassembled WGS sequence"/>
</dbReference>
<keyword evidence="2" id="KW-0808">Transferase</keyword>
<gene>
    <name evidence="3" type="ORF">F8377_01200</name>
</gene>
<evidence type="ECO:0000256" key="1">
    <source>
        <dbReference type="ARBA" id="ARBA00004684"/>
    </source>
</evidence>
<organism evidence="3 4">
    <name type="scientific">Corynebacterium zhongnanshanii</name>
    <dbReference type="NCBI Taxonomy" id="2768834"/>
    <lineage>
        <taxon>Bacteria</taxon>
        <taxon>Bacillati</taxon>
        <taxon>Actinomycetota</taxon>
        <taxon>Actinomycetes</taxon>
        <taxon>Mycobacteriales</taxon>
        <taxon>Corynebacteriaceae</taxon>
        <taxon>Corynebacterium</taxon>
    </lineage>
</organism>
<comment type="pathway">
    <text evidence="1">Carotenoid biosynthesis; phytoene biosynthesis.</text>
</comment>